<dbReference type="GO" id="GO:0016052">
    <property type="term" value="P:carbohydrate catabolic process"/>
    <property type="evidence" value="ECO:0007669"/>
    <property type="project" value="TreeGrafter"/>
</dbReference>
<evidence type="ECO:0000256" key="4">
    <source>
        <dbReference type="ARBA" id="ARBA00023270"/>
    </source>
</evidence>
<dbReference type="Pfam" id="PF01791">
    <property type="entry name" value="DeoC"/>
    <property type="match status" value="1"/>
</dbReference>
<evidence type="ECO:0000256" key="3">
    <source>
        <dbReference type="ARBA" id="ARBA00023239"/>
    </source>
</evidence>
<keyword evidence="3 7" id="KW-0456">Lyase</keyword>
<evidence type="ECO:0000256" key="2">
    <source>
        <dbReference type="ARBA" id="ARBA00022490"/>
    </source>
</evidence>
<keyword evidence="2 7" id="KW-0963">Cytoplasm</keyword>
<evidence type="ECO:0000256" key="7">
    <source>
        <dbReference type="HAMAP-Rule" id="MF_00114"/>
    </source>
</evidence>
<comment type="function">
    <text evidence="6 7">Catalyzes a reversible aldol reaction between acetaldehyde and D-glyceraldehyde 3-phosphate to generate 2-deoxy-D-ribose 5-phosphate.</text>
</comment>
<dbReference type="CDD" id="cd00959">
    <property type="entry name" value="DeoC"/>
    <property type="match status" value="1"/>
</dbReference>
<dbReference type="GO" id="GO:0005737">
    <property type="term" value="C:cytoplasm"/>
    <property type="evidence" value="ECO:0007669"/>
    <property type="project" value="UniProtKB-SubCell"/>
</dbReference>
<evidence type="ECO:0000313" key="8">
    <source>
        <dbReference type="EMBL" id="ASC71097.1"/>
    </source>
</evidence>
<evidence type="ECO:0000256" key="5">
    <source>
        <dbReference type="ARBA" id="ARBA00048791"/>
    </source>
</evidence>
<dbReference type="GO" id="GO:0009264">
    <property type="term" value="P:deoxyribonucleotide catabolic process"/>
    <property type="evidence" value="ECO:0007669"/>
    <property type="project" value="UniProtKB-UniRule"/>
</dbReference>
<dbReference type="NCBIfam" id="TIGR00126">
    <property type="entry name" value="deoC"/>
    <property type="match status" value="1"/>
</dbReference>
<dbReference type="InterPro" id="IPR011343">
    <property type="entry name" value="DeoC"/>
</dbReference>
<keyword evidence="4 7" id="KW-0704">Schiff base</keyword>
<dbReference type="Proteomes" id="UP000191901">
    <property type="component" value="Chromosome"/>
</dbReference>
<sequence>MAAPDRPNLAPFIDHTLLIPTATPDQVAHYCHEADRFGFASVCVLPVHVRQARELLQGKSPAVTTVIGFPLGANTSAVKLYEAQEATDHGASELDVVINLGWLKAGECDRIYKEMAALCEETGQCIKAILEMALLNDAELKLACELCMDAGVTFLKTSTGWQGGATVDGVRRLQAISQGRVGIKAAGGIRTPDQAYALIDAGATRLGTSRGPSILQQLSAPDE</sequence>
<dbReference type="InterPro" id="IPR002915">
    <property type="entry name" value="DeoC/FbaB/LacD_aldolase"/>
</dbReference>
<gene>
    <name evidence="7 8" type="primary">deoC</name>
    <name evidence="8" type="ORF">XM38_020470</name>
</gene>
<dbReference type="UniPathway" id="UPA00002">
    <property type="reaction ID" value="UER00468"/>
</dbReference>
<dbReference type="EC" id="4.1.2.4" evidence="7"/>
<dbReference type="STRING" id="1641165.XM38_12355"/>
<dbReference type="SUPFAM" id="SSF51569">
    <property type="entry name" value="Aldolase"/>
    <property type="match status" value="1"/>
</dbReference>
<dbReference type="GO" id="GO:0004139">
    <property type="term" value="F:deoxyribose-phosphate aldolase activity"/>
    <property type="evidence" value="ECO:0007669"/>
    <property type="project" value="UniProtKB-UniRule"/>
</dbReference>
<accession>A0A1Z3HLW5</accession>
<dbReference type="FunFam" id="3.20.20.70:FF:000044">
    <property type="entry name" value="Deoxyribose-phosphate aldolase"/>
    <property type="match status" value="1"/>
</dbReference>
<dbReference type="EMBL" id="CP021983">
    <property type="protein sequence ID" value="ASC71097.1"/>
    <property type="molecule type" value="Genomic_DNA"/>
</dbReference>
<dbReference type="HAMAP" id="MF_00114">
    <property type="entry name" value="DeoC_type1"/>
    <property type="match status" value="1"/>
</dbReference>
<comment type="subcellular location">
    <subcellularLocation>
        <location evidence="7">Cytoplasm</location>
    </subcellularLocation>
</comment>
<dbReference type="InterPro" id="IPR013785">
    <property type="entry name" value="Aldolase_TIM"/>
</dbReference>
<dbReference type="PIRSF" id="PIRSF001357">
    <property type="entry name" value="DeoC"/>
    <property type="match status" value="1"/>
</dbReference>
<feature type="active site" description="Proton donor/acceptor" evidence="7">
    <location>
        <position position="95"/>
    </location>
</feature>
<dbReference type="GO" id="GO:0006018">
    <property type="term" value="P:2-deoxyribose 1-phosphate catabolic process"/>
    <property type="evidence" value="ECO:0007669"/>
    <property type="project" value="UniProtKB-UniRule"/>
</dbReference>
<evidence type="ECO:0000256" key="1">
    <source>
        <dbReference type="ARBA" id="ARBA00010936"/>
    </source>
</evidence>
<evidence type="ECO:0000313" key="9">
    <source>
        <dbReference type="Proteomes" id="UP000191901"/>
    </source>
</evidence>
<feature type="active site" description="Proton donor/acceptor" evidence="7">
    <location>
        <position position="184"/>
    </location>
</feature>
<protein>
    <recommendedName>
        <fullName evidence="7">Deoxyribose-phosphate aldolase</fullName>
        <shortName evidence="7">DERA</shortName>
        <ecNumber evidence="7">4.1.2.4</ecNumber>
    </recommendedName>
    <alternativeName>
        <fullName evidence="7">2-deoxy-D-ribose 5-phosphate aldolase</fullName>
    </alternativeName>
    <alternativeName>
        <fullName evidence="7">Phosphodeoxyriboaldolase</fullName>
        <shortName evidence="7">Deoxyriboaldolase</shortName>
    </alternativeName>
</protein>
<dbReference type="KEGG" id="hhg:XM38_020470"/>
<dbReference type="OrthoDB" id="9778711at2"/>
<comment type="catalytic activity">
    <reaction evidence="5 7">
        <text>2-deoxy-D-ribose 5-phosphate = D-glyceraldehyde 3-phosphate + acetaldehyde</text>
        <dbReference type="Rhea" id="RHEA:12821"/>
        <dbReference type="ChEBI" id="CHEBI:15343"/>
        <dbReference type="ChEBI" id="CHEBI:59776"/>
        <dbReference type="ChEBI" id="CHEBI:62877"/>
        <dbReference type="EC" id="4.1.2.4"/>
    </reaction>
</comment>
<feature type="active site" description="Schiff-base intermediate with acetaldehyde" evidence="7">
    <location>
        <position position="156"/>
    </location>
</feature>
<dbReference type="SMART" id="SM01133">
    <property type="entry name" value="DeoC"/>
    <property type="match status" value="1"/>
</dbReference>
<comment type="similarity">
    <text evidence="1 7">Belongs to the DeoC/FbaB aldolase family. DeoC type 1 subfamily.</text>
</comment>
<evidence type="ECO:0000256" key="6">
    <source>
        <dbReference type="ARBA" id="ARBA00056337"/>
    </source>
</evidence>
<dbReference type="InterPro" id="IPR028581">
    <property type="entry name" value="DeoC_typeI"/>
</dbReference>
<dbReference type="RefSeq" id="WP_080809603.1">
    <property type="nucleotide sequence ID" value="NZ_CP021983.2"/>
</dbReference>
<reference evidence="8 9" key="1">
    <citation type="journal article" date="2016" name="Biochim. Biophys. Acta">
        <title>Characterization of red-shifted phycobilisomes isolated from the chlorophyll f-containing cyanobacterium Halomicronema hongdechloris.</title>
        <authorList>
            <person name="Li Y."/>
            <person name="Lin Y."/>
            <person name="Garvey C.J."/>
            <person name="Birch D."/>
            <person name="Corkery R.W."/>
            <person name="Loughlin P.C."/>
            <person name="Scheer H."/>
            <person name="Willows R.D."/>
            <person name="Chen M."/>
        </authorList>
    </citation>
    <scope>NUCLEOTIDE SEQUENCE [LARGE SCALE GENOMIC DNA]</scope>
    <source>
        <strain evidence="8 9">C2206</strain>
    </source>
</reference>
<dbReference type="Gene3D" id="3.20.20.70">
    <property type="entry name" value="Aldolase class I"/>
    <property type="match status" value="1"/>
</dbReference>
<organism evidence="8 9">
    <name type="scientific">Halomicronema hongdechloris C2206</name>
    <dbReference type="NCBI Taxonomy" id="1641165"/>
    <lineage>
        <taxon>Bacteria</taxon>
        <taxon>Bacillati</taxon>
        <taxon>Cyanobacteriota</taxon>
        <taxon>Cyanophyceae</taxon>
        <taxon>Nodosilineales</taxon>
        <taxon>Nodosilineaceae</taxon>
        <taxon>Halomicronema</taxon>
    </lineage>
</organism>
<dbReference type="PANTHER" id="PTHR10889">
    <property type="entry name" value="DEOXYRIBOSE-PHOSPHATE ALDOLASE"/>
    <property type="match status" value="1"/>
</dbReference>
<comment type="pathway">
    <text evidence="7">Carbohydrate degradation; 2-deoxy-D-ribose 1-phosphate degradation; D-glyceraldehyde 3-phosphate and acetaldehyde from 2-deoxy-alpha-D-ribose 1-phosphate: step 2/2.</text>
</comment>
<proteinExistence type="inferred from homology"/>
<name>A0A1Z3HLW5_9CYAN</name>
<keyword evidence="9" id="KW-1185">Reference proteome</keyword>
<dbReference type="AlphaFoldDB" id="A0A1Z3HLW5"/>
<dbReference type="PANTHER" id="PTHR10889:SF1">
    <property type="entry name" value="DEOXYRIBOSE-PHOSPHATE ALDOLASE"/>
    <property type="match status" value="1"/>
</dbReference>